<organism evidence="1 2">
    <name type="scientific">Gigaspora margarita</name>
    <dbReference type="NCBI Taxonomy" id="4874"/>
    <lineage>
        <taxon>Eukaryota</taxon>
        <taxon>Fungi</taxon>
        <taxon>Fungi incertae sedis</taxon>
        <taxon>Mucoromycota</taxon>
        <taxon>Glomeromycotina</taxon>
        <taxon>Glomeromycetes</taxon>
        <taxon>Diversisporales</taxon>
        <taxon>Gigasporaceae</taxon>
        <taxon>Gigaspora</taxon>
    </lineage>
</organism>
<gene>
    <name evidence="1" type="ORF">GMARGA_LOCUS17384</name>
</gene>
<evidence type="ECO:0000313" key="1">
    <source>
        <dbReference type="EMBL" id="CAG8760244.1"/>
    </source>
</evidence>
<proteinExistence type="predicted"/>
<reference evidence="1 2" key="1">
    <citation type="submission" date="2021-06" db="EMBL/GenBank/DDBJ databases">
        <authorList>
            <person name="Kallberg Y."/>
            <person name="Tangrot J."/>
            <person name="Rosling A."/>
        </authorList>
    </citation>
    <scope>NUCLEOTIDE SEQUENCE [LARGE SCALE GENOMIC DNA]</scope>
    <source>
        <strain evidence="1 2">120-4 pot B 10/14</strain>
    </source>
</reference>
<dbReference type="EMBL" id="CAJVQB010013154">
    <property type="protein sequence ID" value="CAG8760244.1"/>
    <property type="molecule type" value="Genomic_DNA"/>
</dbReference>
<accession>A0ABN7VDD8</accession>
<protein>
    <submittedName>
        <fullName evidence="1">21393_t:CDS:1</fullName>
    </submittedName>
</protein>
<sequence>KHIKNIEIEELYQKIVFELTKTSEIDYGNNKLKQQIFNVIEAHSKLVNQIEQEKEPNYTCQDHITKKIKKASQYQKIEKRRKKTSAQYRIYYIIYQKEK</sequence>
<comment type="caution">
    <text evidence="1">The sequence shown here is derived from an EMBL/GenBank/DDBJ whole genome shotgun (WGS) entry which is preliminary data.</text>
</comment>
<feature type="non-terminal residue" evidence="1">
    <location>
        <position position="1"/>
    </location>
</feature>
<dbReference type="Proteomes" id="UP000789901">
    <property type="component" value="Unassembled WGS sequence"/>
</dbReference>
<keyword evidence="2" id="KW-1185">Reference proteome</keyword>
<name>A0ABN7VDD8_GIGMA</name>
<evidence type="ECO:0000313" key="2">
    <source>
        <dbReference type="Proteomes" id="UP000789901"/>
    </source>
</evidence>